<evidence type="ECO:0000256" key="7">
    <source>
        <dbReference type="ARBA" id="ARBA00022695"/>
    </source>
</evidence>
<evidence type="ECO:0000256" key="11">
    <source>
        <dbReference type="ARBA" id="ARBA00022840"/>
    </source>
</evidence>
<evidence type="ECO:0000256" key="10">
    <source>
        <dbReference type="ARBA" id="ARBA00022827"/>
    </source>
</evidence>
<dbReference type="GO" id="GO:0009231">
    <property type="term" value="P:riboflavin biosynthetic process"/>
    <property type="evidence" value="ECO:0007669"/>
    <property type="project" value="InterPro"/>
</dbReference>
<proteinExistence type="inferred from homology"/>
<dbReference type="EC" id="2.7.1.26" evidence="15"/>
<evidence type="ECO:0000259" key="16">
    <source>
        <dbReference type="SMART" id="SM00904"/>
    </source>
</evidence>
<dbReference type="EC" id="2.7.7.2" evidence="15"/>
<dbReference type="AlphaFoldDB" id="A0A212J6W0"/>
<comment type="pathway">
    <text evidence="3 15">Cofactor biosynthesis; FMN biosynthesis; FMN from riboflavin (ATP route): step 1/1.</text>
</comment>
<dbReference type="GO" id="GO:0003919">
    <property type="term" value="F:FMN adenylyltransferase activity"/>
    <property type="evidence" value="ECO:0007669"/>
    <property type="project" value="UniProtKB-UniRule"/>
</dbReference>
<keyword evidence="4 15" id="KW-0285">Flavoprotein</keyword>
<dbReference type="InterPro" id="IPR023465">
    <property type="entry name" value="Riboflavin_kinase_dom_sf"/>
</dbReference>
<keyword evidence="6 15" id="KW-0808">Transferase</keyword>
<keyword evidence="9 15" id="KW-0418">Kinase</keyword>
<feature type="domain" description="Riboflavin kinase" evidence="16">
    <location>
        <begin position="180"/>
        <end position="306"/>
    </location>
</feature>
<organism evidence="17">
    <name type="scientific">uncultured Dysgonomonas sp</name>
    <dbReference type="NCBI Taxonomy" id="206096"/>
    <lineage>
        <taxon>Bacteria</taxon>
        <taxon>Pseudomonadati</taxon>
        <taxon>Bacteroidota</taxon>
        <taxon>Bacteroidia</taxon>
        <taxon>Bacteroidales</taxon>
        <taxon>Dysgonomonadaceae</taxon>
        <taxon>Dysgonomonas</taxon>
        <taxon>environmental samples</taxon>
    </lineage>
</organism>
<evidence type="ECO:0000256" key="4">
    <source>
        <dbReference type="ARBA" id="ARBA00022630"/>
    </source>
</evidence>
<evidence type="ECO:0000256" key="6">
    <source>
        <dbReference type="ARBA" id="ARBA00022679"/>
    </source>
</evidence>
<sequence length="313" mass="35780">MLLIDREHKLQHAPLVATIGFFDGVHTGHRFLIDQVKEEAAKRELPSAVITFPVHPRKVLQKDYQPALLCGFDEKTERLASTGVDYCICLDFTTEISQLSAREFMKDILKDKLSVNTLVIGYDHRFGHNREDGFADYKRYGSEIGIDVIEARELPGEEHVSSSRIRKLLVEGYIRKAAKLLSYNYTISGKIVEGFKVGRTIGFPTANIQVWETYKVIPAFGVYAVYVHVEGQRYDGMLYIGKRPTLHNGDNISIEVNLFNFDGDLYNKELTAEFIDFVRPDEKFIDIDTLKKQIGNDKDTVISVIENYKRFNS</sequence>
<comment type="catalytic activity">
    <reaction evidence="13 15">
        <text>riboflavin + ATP = FMN + ADP + H(+)</text>
        <dbReference type="Rhea" id="RHEA:14357"/>
        <dbReference type="ChEBI" id="CHEBI:15378"/>
        <dbReference type="ChEBI" id="CHEBI:30616"/>
        <dbReference type="ChEBI" id="CHEBI:57986"/>
        <dbReference type="ChEBI" id="CHEBI:58210"/>
        <dbReference type="ChEBI" id="CHEBI:456216"/>
        <dbReference type="EC" id="2.7.1.26"/>
    </reaction>
</comment>
<evidence type="ECO:0000256" key="9">
    <source>
        <dbReference type="ARBA" id="ARBA00022777"/>
    </source>
</evidence>
<dbReference type="Gene3D" id="3.40.50.620">
    <property type="entry name" value="HUPs"/>
    <property type="match status" value="1"/>
</dbReference>
<dbReference type="Pfam" id="PF01687">
    <property type="entry name" value="Flavokinase"/>
    <property type="match status" value="1"/>
</dbReference>
<comment type="similarity">
    <text evidence="15">Belongs to the ribF family.</text>
</comment>
<evidence type="ECO:0000256" key="12">
    <source>
        <dbReference type="ARBA" id="ARBA00023268"/>
    </source>
</evidence>
<name>A0A212J6W0_9BACT</name>
<dbReference type="PANTHER" id="PTHR22749:SF6">
    <property type="entry name" value="RIBOFLAVIN KINASE"/>
    <property type="match status" value="1"/>
</dbReference>
<protein>
    <recommendedName>
        <fullName evidence="15">Riboflavin biosynthesis protein</fullName>
    </recommendedName>
    <domain>
        <recommendedName>
            <fullName evidence="15">Riboflavin kinase</fullName>
            <ecNumber evidence="15">2.7.1.26</ecNumber>
        </recommendedName>
        <alternativeName>
            <fullName evidence="15">Flavokinase</fullName>
        </alternativeName>
    </domain>
    <domain>
        <recommendedName>
            <fullName evidence="15">FMN adenylyltransferase</fullName>
            <ecNumber evidence="15">2.7.7.2</ecNumber>
        </recommendedName>
        <alternativeName>
            <fullName evidence="15">FAD pyrophosphorylase</fullName>
        </alternativeName>
        <alternativeName>
            <fullName evidence="15">FAD synthase</fullName>
        </alternativeName>
    </domain>
</protein>
<dbReference type="SUPFAM" id="SSF52374">
    <property type="entry name" value="Nucleotidylyl transferase"/>
    <property type="match status" value="1"/>
</dbReference>
<keyword evidence="10 15" id="KW-0274">FAD</keyword>
<reference evidence="17" key="1">
    <citation type="submission" date="2016-04" db="EMBL/GenBank/DDBJ databases">
        <authorList>
            <person name="Evans L.H."/>
            <person name="Alamgir A."/>
            <person name="Owens N."/>
            <person name="Weber N.D."/>
            <person name="Virtaneva K."/>
            <person name="Barbian K."/>
            <person name="Babar A."/>
            <person name="Rosenke K."/>
        </authorList>
    </citation>
    <scope>NUCLEOTIDE SEQUENCE</scope>
    <source>
        <strain evidence="17">86-1</strain>
    </source>
</reference>
<comment type="function">
    <text evidence="1">Catalyzes the phosphorylation of riboflavin to FMN followed by the adenylation of FMN to FAD.</text>
</comment>
<dbReference type="RefSeq" id="WP_296939214.1">
    <property type="nucleotide sequence ID" value="NZ_LT599032.1"/>
</dbReference>
<dbReference type="Pfam" id="PF06574">
    <property type="entry name" value="FAD_syn"/>
    <property type="match status" value="1"/>
</dbReference>
<dbReference type="InterPro" id="IPR015865">
    <property type="entry name" value="Riboflavin_kinase_bac/euk"/>
</dbReference>
<keyword evidence="7 15" id="KW-0548">Nucleotidyltransferase</keyword>
<dbReference type="SUPFAM" id="SSF82114">
    <property type="entry name" value="Riboflavin kinase-like"/>
    <property type="match status" value="1"/>
</dbReference>
<dbReference type="GO" id="GO:0006747">
    <property type="term" value="P:FAD biosynthetic process"/>
    <property type="evidence" value="ECO:0007669"/>
    <property type="project" value="UniProtKB-UniRule"/>
</dbReference>
<dbReference type="UniPathway" id="UPA00276">
    <property type="reaction ID" value="UER00406"/>
</dbReference>
<accession>A0A212J6W0</accession>
<evidence type="ECO:0000256" key="1">
    <source>
        <dbReference type="ARBA" id="ARBA00002121"/>
    </source>
</evidence>
<dbReference type="PIRSF" id="PIRSF004491">
    <property type="entry name" value="FAD_Synth"/>
    <property type="match status" value="1"/>
</dbReference>
<dbReference type="GO" id="GO:0008531">
    <property type="term" value="F:riboflavin kinase activity"/>
    <property type="evidence" value="ECO:0007669"/>
    <property type="project" value="UniProtKB-UniRule"/>
</dbReference>
<dbReference type="GO" id="GO:0005524">
    <property type="term" value="F:ATP binding"/>
    <property type="evidence" value="ECO:0007669"/>
    <property type="project" value="UniProtKB-UniRule"/>
</dbReference>
<evidence type="ECO:0000256" key="14">
    <source>
        <dbReference type="ARBA" id="ARBA00049494"/>
    </source>
</evidence>
<dbReference type="SMART" id="SM00904">
    <property type="entry name" value="Flavokinase"/>
    <property type="match status" value="1"/>
</dbReference>
<dbReference type="NCBIfam" id="NF004162">
    <property type="entry name" value="PRK05627.1-5"/>
    <property type="match status" value="1"/>
</dbReference>
<evidence type="ECO:0000256" key="15">
    <source>
        <dbReference type="PIRNR" id="PIRNR004491"/>
    </source>
</evidence>
<dbReference type="FunFam" id="3.40.50.620:FF:000021">
    <property type="entry name" value="Riboflavin biosynthesis protein"/>
    <property type="match status" value="1"/>
</dbReference>
<evidence type="ECO:0000313" key="17">
    <source>
        <dbReference type="EMBL" id="SBV95170.1"/>
    </source>
</evidence>
<dbReference type="NCBIfam" id="TIGR00083">
    <property type="entry name" value="ribF"/>
    <property type="match status" value="1"/>
</dbReference>
<evidence type="ECO:0000256" key="8">
    <source>
        <dbReference type="ARBA" id="ARBA00022741"/>
    </source>
</evidence>
<dbReference type="Gene3D" id="2.40.30.30">
    <property type="entry name" value="Riboflavin kinase-like"/>
    <property type="match status" value="1"/>
</dbReference>
<dbReference type="EMBL" id="FLUM01000001">
    <property type="protein sequence ID" value="SBV95170.1"/>
    <property type="molecule type" value="Genomic_DNA"/>
</dbReference>
<evidence type="ECO:0000256" key="13">
    <source>
        <dbReference type="ARBA" id="ARBA00047880"/>
    </source>
</evidence>
<dbReference type="InterPro" id="IPR015864">
    <property type="entry name" value="FAD_synthase"/>
</dbReference>
<dbReference type="GO" id="GO:0009398">
    <property type="term" value="P:FMN biosynthetic process"/>
    <property type="evidence" value="ECO:0007669"/>
    <property type="project" value="UniProtKB-UniRule"/>
</dbReference>
<dbReference type="UniPathway" id="UPA00277">
    <property type="reaction ID" value="UER00407"/>
</dbReference>
<keyword evidence="11 15" id="KW-0067">ATP-binding</keyword>
<evidence type="ECO:0000256" key="5">
    <source>
        <dbReference type="ARBA" id="ARBA00022643"/>
    </source>
</evidence>
<dbReference type="InterPro" id="IPR023468">
    <property type="entry name" value="Riboflavin_kinase"/>
</dbReference>
<evidence type="ECO:0000256" key="3">
    <source>
        <dbReference type="ARBA" id="ARBA00005201"/>
    </source>
</evidence>
<gene>
    <name evidence="17" type="ORF">KL86DYS1_11322</name>
</gene>
<comment type="catalytic activity">
    <reaction evidence="14 15">
        <text>FMN + ATP + H(+) = FAD + diphosphate</text>
        <dbReference type="Rhea" id="RHEA:17237"/>
        <dbReference type="ChEBI" id="CHEBI:15378"/>
        <dbReference type="ChEBI" id="CHEBI:30616"/>
        <dbReference type="ChEBI" id="CHEBI:33019"/>
        <dbReference type="ChEBI" id="CHEBI:57692"/>
        <dbReference type="ChEBI" id="CHEBI:58210"/>
        <dbReference type="EC" id="2.7.7.2"/>
    </reaction>
</comment>
<dbReference type="CDD" id="cd02064">
    <property type="entry name" value="FAD_synthetase_N"/>
    <property type="match status" value="1"/>
</dbReference>
<comment type="pathway">
    <text evidence="2 15">Cofactor biosynthesis; FAD biosynthesis; FAD from FMN: step 1/1.</text>
</comment>
<keyword evidence="8 15" id="KW-0547">Nucleotide-binding</keyword>
<dbReference type="PANTHER" id="PTHR22749">
    <property type="entry name" value="RIBOFLAVIN KINASE/FMN ADENYLYLTRANSFERASE"/>
    <property type="match status" value="1"/>
</dbReference>
<dbReference type="InterPro" id="IPR014729">
    <property type="entry name" value="Rossmann-like_a/b/a_fold"/>
</dbReference>
<keyword evidence="12" id="KW-0511">Multifunctional enzyme</keyword>
<keyword evidence="5 15" id="KW-0288">FMN</keyword>
<evidence type="ECO:0000256" key="2">
    <source>
        <dbReference type="ARBA" id="ARBA00004726"/>
    </source>
</evidence>
<dbReference type="InterPro" id="IPR002606">
    <property type="entry name" value="Riboflavin_kinase_bac"/>
</dbReference>